<gene>
    <name evidence="1" type="ORF">METZ01_LOCUS107311</name>
</gene>
<evidence type="ECO:0008006" key="2">
    <source>
        <dbReference type="Google" id="ProtNLM"/>
    </source>
</evidence>
<accession>A0A381WRA0</accession>
<proteinExistence type="predicted"/>
<dbReference type="EMBL" id="UINC01012474">
    <property type="protein sequence ID" value="SVA54457.1"/>
    <property type="molecule type" value="Genomic_DNA"/>
</dbReference>
<evidence type="ECO:0000313" key="1">
    <source>
        <dbReference type="EMBL" id="SVA54457.1"/>
    </source>
</evidence>
<sequence>MFAILVFSCDNRTPTKSNSSSASSENYNLEITAQPYATDSGGNAVVVGEDIVGSFVKTRIDVILKDSTGSVLPNKLIEFSAKVEGVSFGEFNINSSYTNADGLASVNFLDKDQSAYDNAATPTHEGVTVEAKHVVGKENFSITIRFDVFDTSAVQLWPYQLNLSSNTGSIKVDDGLTSAELSAKITSRQYGQALKDLEVYFESTNGRLSELSKFTDTLGTALVDFSDTGDPEEAGVSTIVARYQHPAFGTLIDSVQITILDTTYSGTPAYAEIPSSYPGEIMVVSGGGLESTQICARVFDENGVLVNEPVNVTFTLGPNIPSGANLNNAGISDSAFTADGEACVSINSGTGPGPIRVTATVLTDSGEVITATATPVIIATGPPYYLEPDYNPQETEPIGGGFYLTEAAAIVYDRWYNPVSDSTYVYWSMEPNPLEVDTVIEAFVQGVSFTGNENLNGDNFPGVAYTTITYSTDAIGDLGLVSALTFGTNGDTIMARINEEEGEA</sequence>
<organism evidence="1">
    <name type="scientific">marine metagenome</name>
    <dbReference type="NCBI Taxonomy" id="408172"/>
    <lineage>
        <taxon>unclassified sequences</taxon>
        <taxon>metagenomes</taxon>
        <taxon>ecological metagenomes</taxon>
    </lineage>
</organism>
<feature type="non-terminal residue" evidence="1">
    <location>
        <position position="504"/>
    </location>
</feature>
<name>A0A381WRA0_9ZZZZ</name>
<reference evidence="1" key="1">
    <citation type="submission" date="2018-05" db="EMBL/GenBank/DDBJ databases">
        <authorList>
            <person name="Lanie J.A."/>
            <person name="Ng W.-L."/>
            <person name="Kazmierczak K.M."/>
            <person name="Andrzejewski T.M."/>
            <person name="Davidsen T.M."/>
            <person name="Wayne K.J."/>
            <person name="Tettelin H."/>
            <person name="Glass J.I."/>
            <person name="Rusch D."/>
            <person name="Podicherti R."/>
            <person name="Tsui H.-C.T."/>
            <person name="Winkler M.E."/>
        </authorList>
    </citation>
    <scope>NUCLEOTIDE SEQUENCE</scope>
</reference>
<dbReference type="InterPro" id="IPR008964">
    <property type="entry name" value="Invasin/intimin_cell_adhesion"/>
</dbReference>
<dbReference type="AlphaFoldDB" id="A0A381WRA0"/>
<dbReference type="SUPFAM" id="SSF49373">
    <property type="entry name" value="Invasin/intimin cell-adhesion fragments"/>
    <property type="match status" value="1"/>
</dbReference>
<dbReference type="InterPro" id="IPR013783">
    <property type="entry name" value="Ig-like_fold"/>
</dbReference>
<protein>
    <recommendedName>
        <fullName evidence="2">Big-1 domain-containing protein</fullName>
    </recommendedName>
</protein>
<dbReference type="Gene3D" id="2.60.40.10">
    <property type="entry name" value="Immunoglobulins"/>
    <property type="match status" value="2"/>
</dbReference>